<reference evidence="10" key="1">
    <citation type="submission" date="2020-08" db="EMBL/GenBank/DDBJ databases">
        <title>Multicomponent nature underlies the extraordinary mechanical properties of spider dragline silk.</title>
        <authorList>
            <person name="Kono N."/>
            <person name="Nakamura H."/>
            <person name="Mori M."/>
            <person name="Yoshida Y."/>
            <person name="Ohtoshi R."/>
            <person name="Malay A.D."/>
            <person name="Moran D.A.P."/>
            <person name="Tomita M."/>
            <person name="Numata K."/>
            <person name="Arakawa K."/>
        </authorList>
    </citation>
    <scope>NUCLEOTIDE SEQUENCE</scope>
</reference>
<dbReference type="InterPro" id="IPR001611">
    <property type="entry name" value="Leu-rich_rpt"/>
</dbReference>
<feature type="region of interest" description="Disordered" evidence="9">
    <location>
        <begin position="1655"/>
        <end position="1711"/>
    </location>
</feature>
<comment type="function">
    <text evidence="1">Cilium-specific protein required for cilia structures.</text>
</comment>
<feature type="region of interest" description="Disordered" evidence="9">
    <location>
        <begin position="471"/>
        <end position="496"/>
    </location>
</feature>
<keyword evidence="11" id="KW-1185">Reference proteome</keyword>
<evidence type="ECO:0000256" key="9">
    <source>
        <dbReference type="SAM" id="MobiDB-lite"/>
    </source>
</evidence>
<accession>A0A8X6Q1N8</accession>
<proteinExistence type="inferred from homology"/>
<comment type="similarity">
    <text evidence="3">Belongs to the DNAAF1 family.</text>
</comment>
<keyword evidence="4" id="KW-0433">Leucine-rich repeat</keyword>
<feature type="region of interest" description="Disordered" evidence="9">
    <location>
        <begin position="1375"/>
        <end position="1404"/>
    </location>
</feature>
<dbReference type="PROSITE" id="PS51450">
    <property type="entry name" value="LRR"/>
    <property type="match status" value="4"/>
</dbReference>
<feature type="compositionally biased region" description="Basic and acidic residues" evidence="9">
    <location>
        <begin position="1181"/>
        <end position="1191"/>
    </location>
</feature>
<dbReference type="Proteomes" id="UP000887013">
    <property type="component" value="Unassembled WGS sequence"/>
</dbReference>
<dbReference type="EMBL" id="BMAW01120975">
    <property type="protein sequence ID" value="GFT91755.1"/>
    <property type="molecule type" value="Genomic_DNA"/>
</dbReference>
<dbReference type="GO" id="GO:0035082">
    <property type="term" value="P:axoneme assembly"/>
    <property type="evidence" value="ECO:0007669"/>
    <property type="project" value="TreeGrafter"/>
</dbReference>
<dbReference type="SMART" id="SM00365">
    <property type="entry name" value="LRR_SD22"/>
    <property type="match status" value="4"/>
</dbReference>
<feature type="region of interest" description="Disordered" evidence="9">
    <location>
        <begin position="268"/>
        <end position="319"/>
    </location>
</feature>
<evidence type="ECO:0000256" key="1">
    <source>
        <dbReference type="ARBA" id="ARBA00003843"/>
    </source>
</evidence>
<dbReference type="InterPro" id="IPR050576">
    <property type="entry name" value="Cilia_flagella_integrity"/>
</dbReference>
<evidence type="ECO:0000313" key="10">
    <source>
        <dbReference type="EMBL" id="GFT91755.1"/>
    </source>
</evidence>
<evidence type="ECO:0000256" key="7">
    <source>
        <dbReference type="ARBA" id="ARBA00023273"/>
    </source>
</evidence>
<dbReference type="Gene3D" id="3.80.10.10">
    <property type="entry name" value="Ribonuclease Inhibitor"/>
    <property type="match status" value="2"/>
</dbReference>
<keyword evidence="5" id="KW-0677">Repeat</keyword>
<evidence type="ECO:0000256" key="5">
    <source>
        <dbReference type="ARBA" id="ARBA00022737"/>
    </source>
</evidence>
<dbReference type="SUPFAM" id="SSF52075">
    <property type="entry name" value="Outer arm dynein light chain 1"/>
    <property type="match status" value="1"/>
</dbReference>
<feature type="compositionally biased region" description="Low complexity" evidence="9">
    <location>
        <begin position="1379"/>
        <end position="1401"/>
    </location>
</feature>
<evidence type="ECO:0000256" key="2">
    <source>
        <dbReference type="ARBA" id="ARBA00004138"/>
    </source>
</evidence>
<feature type="region of interest" description="Disordered" evidence="9">
    <location>
        <begin position="1181"/>
        <end position="1245"/>
    </location>
</feature>
<comment type="subcellular location">
    <subcellularLocation>
        <location evidence="2">Cell projection</location>
        <location evidence="2">Cilium</location>
    </subcellularLocation>
</comment>
<feature type="compositionally biased region" description="Polar residues" evidence="9">
    <location>
        <begin position="606"/>
        <end position="620"/>
    </location>
</feature>
<dbReference type="FunFam" id="3.80.10.10:FF:000166">
    <property type="entry name" value="Dynein assembly factor 1, axonemal"/>
    <property type="match status" value="1"/>
</dbReference>
<feature type="compositionally biased region" description="Polar residues" evidence="9">
    <location>
        <begin position="1661"/>
        <end position="1671"/>
    </location>
</feature>
<name>A0A8X6Q1N8_NEPPI</name>
<evidence type="ECO:0000256" key="6">
    <source>
        <dbReference type="ARBA" id="ARBA00023069"/>
    </source>
</evidence>
<protein>
    <recommendedName>
        <fullName evidence="8">Dynein axonemal assembly factor 1 homolog</fullName>
    </recommendedName>
</protein>
<evidence type="ECO:0000256" key="3">
    <source>
        <dbReference type="ARBA" id="ARBA00006453"/>
    </source>
</evidence>
<keyword evidence="7" id="KW-0966">Cell projection</keyword>
<dbReference type="InterPro" id="IPR032675">
    <property type="entry name" value="LRR_dom_sf"/>
</dbReference>
<feature type="region of interest" description="Disordered" evidence="9">
    <location>
        <begin position="1263"/>
        <end position="1287"/>
    </location>
</feature>
<feature type="compositionally biased region" description="Low complexity" evidence="9">
    <location>
        <begin position="1268"/>
        <end position="1287"/>
    </location>
</feature>
<sequence length="1950" mass="222387">MVAMRIFGLWAKCILLKGKRLFTRMSSSNQNKEDDEKYPRITKKFLQKICKDSHLYMTPHLNDTLYLHFKGLMKIENLEEYTGLKSLWLENNGIKQIENLNCQTELRCLYLQENLISSIENLHHLQYLDSLNVSKNSICEIQNLSCLPNLNTLQISYNRLKTVADIQHLTKCHSITNVDLSYNMIDDPAVLDVFAAMLSLKDLCYLDDRPVTDKERACVNAWSKGGIEAERKERIRWNEMEQEKIRRSVEAVLALRRGKTNMKLLAELEKKDTTEESSNKTKSQCSKDGDSKITASEEIRPQQQEVSGEFFSKEVTPAIGDTSEYKENNVTIENSNKIESLYKEGSGFGISGSGETHRPQIQKENYESSNENFIPVLEDASEIKGNVAVKKYSQKIEFQHKEDKYIKISILQESHQQSNNEEHLSEKRIPVLEDAPEFNNTVKNNSNEIESQCKKRNDIKTLESNECQQRYDNRKNSHKSTVADFESAHPSPPLIENDGNFSDEKAVMSILNEVKCQLCIMEAAMKLSKEITPPKTHSSENSLPSMDTNKIVSKEKEIFDDEDKQFTVSEKNISNFHEILDNSSTELIQSNNFDLTQCVKGKENGSNHTTPNRSQEKQIFSSNEVVQKTENVESQLLERKESSQEKQDNATDTKISMKILEEESNRTSSMNELSDTDRNGELILKQNDSAIPSITNENDYCHFTLCHEVIKKEEEYIISKGEKIPEKMTTNFSKMDKFNTTQSTRNEFNSSNKDILINDLKSKSNSNENQVNNLASFYNDKVLEEAKSNLMTSKMKEVSISSNEIQICGDKLSESNHIQNNSNISAQRNDNECIKDENETYSEIKAIVSVKKSDNLPIIPTKEGNLALVESKLIEETKNPRKANQITKSSIRSQGESILIDRGSSTNSRKQLILKDRSLMPLKNDQTVNVTKSDTRSVCNTSVTKKHALAVLPSKINVSQNTAIDKISLSGNLKTFSDTESEQKEFKYTEGNRYQKLSPNVIYRNECQNFGDIIKEENNSNEKVPIKETNVNRFSGKEAVLATPKEFFTSENINQVTEQNLSDSKTTYENSIKGESGIIKLEEIISDSYVHNKVVHLTNKDEINTDKPDFVFHDKNETILMKFENSDKENTIKNSYDNDFIASEKSNSIENNTLKFCSSKTESNEYYKIRNKDNQIAKIDEHGLSSEDKAAVRSQRQNDNVNRADIKSDMNNLEKNANNEKTNESSNIDLSNNANNGEKNNSGFSYPENIAALRLHRERNFEDDVSTDESIGSSSSSTSSDDSSYSISEDEREIFLRKINVVKLKKQKLQQQKSAKLQESLSLLEEKLSLKESNEGLEDILEIRNSLSLLEEKLSSSISNTFPDENYRSIDFSEKEHLNSSSNSSMENSETLNESSENLANPGTNTNNFQVMMNGDLTLTTIIENNLKSIRNESDRDIQRQAETTNPDIKLIASSFLQDLVTKTENCLKRDDETIPKEKTKAQFDVISENEQFELEEMILQTHTSTDLTQTEPSEQEHNETEMFVSKFDLKAALAEIDSLGENSLIKNLTDEEKECKSIRNKNGGATTETILSKTRGFANDNYKTSLASDCCSPTSICEHTVKIDSSEIQSRFTFETSNKRPEEPKTFSPFSSLRYEREINSFSRKTSIEEWDIDNDEDSSISPSNLTRGTDPNMYRETSRNDLRETHRPMQSKNEKLSTHKEKHESRDEISYLDMNSNVRLNRTEECLTLPNKQSENDTLKRIYNNKSSKNEMSEYYDTSEMEDRNELLHKRSTVLFAEDSHKYLTSNKTYAATEKGGVNKKMAFKNNTLERNSTSVDQDEEEDCIITFRGNQSSSPSKQECIFRRRPALTGNGNLPKIFHLGLQDDSMSDSEISEVLQSDDTAKQIHPTQTYGSLYFDKLFRTKSNTAASAEKGTNALRSAALFQRRDQSKKKLSKIAEHRILIEELD</sequence>
<evidence type="ECO:0000313" key="11">
    <source>
        <dbReference type="Proteomes" id="UP000887013"/>
    </source>
</evidence>
<keyword evidence="6" id="KW-0969">Cilium</keyword>
<dbReference type="GO" id="GO:0005930">
    <property type="term" value="C:axoneme"/>
    <property type="evidence" value="ECO:0007669"/>
    <property type="project" value="TreeGrafter"/>
</dbReference>
<feature type="region of interest" description="Disordered" evidence="9">
    <location>
        <begin position="599"/>
        <end position="620"/>
    </location>
</feature>
<gene>
    <name evidence="10" type="primary">Dnaaf1</name>
    <name evidence="10" type="ORF">NPIL_337361</name>
</gene>
<organism evidence="10 11">
    <name type="scientific">Nephila pilipes</name>
    <name type="common">Giant wood spider</name>
    <name type="synonym">Nephila maculata</name>
    <dbReference type="NCBI Taxonomy" id="299642"/>
    <lineage>
        <taxon>Eukaryota</taxon>
        <taxon>Metazoa</taxon>
        <taxon>Ecdysozoa</taxon>
        <taxon>Arthropoda</taxon>
        <taxon>Chelicerata</taxon>
        <taxon>Arachnida</taxon>
        <taxon>Araneae</taxon>
        <taxon>Araneomorphae</taxon>
        <taxon>Entelegynae</taxon>
        <taxon>Araneoidea</taxon>
        <taxon>Nephilidae</taxon>
        <taxon>Nephila</taxon>
    </lineage>
</organism>
<dbReference type="GO" id="GO:0070840">
    <property type="term" value="F:dynein complex binding"/>
    <property type="evidence" value="ECO:0007669"/>
    <property type="project" value="TreeGrafter"/>
</dbReference>
<feature type="compositionally biased region" description="Basic and acidic residues" evidence="9">
    <location>
        <begin position="1678"/>
        <end position="1711"/>
    </location>
</feature>
<feature type="compositionally biased region" description="Low complexity" evidence="9">
    <location>
        <begin position="1232"/>
        <end position="1241"/>
    </location>
</feature>
<dbReference type="PANTHER" id="PTHR45973">
    <property type="entry name" value="PROTEIN PHOSPHATASE 1 REGULATORY SUBUNIT SDS22-RELATED"/>
    <property type="match status" value="1"/>
</dbReference>
<evidence type="ECO:0000256" key="8">
    <source>
        <dbReference type="ARBA" id="ARBA00024433"/>
    </source>
</evidence>
<comment type="caution">
    <text evidence="10">The sequence shown here is derived from an EMBL/GenBank/DDBJ whole genome shotgun (WGS) entry which is preliminary data.</text>
</comment>
<evidence type="ECO:0000256" key="4">
    <source>
        <dbReference type="ARBA" id="ARBA00022614"/>
    </source>
</evidence>
<feature type="compositionally biased region" description="Basic and acidic residues" evidence="9">
    <location>
        <begin position="268"/>
        <end position="300"/>
    </location>
</feature>
<dbReference type="OrthoDB" id="266138at2759"/>
<dbReference type="PANTHER" id="PTHR45973:SF9">
    <property type="entry name" value="LEUCINE-RICH REPEAT-CONTAINING PROTEIN 46"/>
    <property type="match status" value="1"/>
</dbReference>